<evidence type="ECO:0000256" key="12">
    <source>
        <dbReference type="ARBA" id="ARBA00023242"/>
    </source>
</evidence>
<keyword evidence="11" id="KW-0804">Transcription</keyword>
<keyword evidence="6" id="KW-0597">Phosphoprotein</keyword>
<evidence type="ECO:0000256" key="15">
    <source>
        <dbReference type="ARBA" id="ARBA00048740"/>
    </source>
</evidence>
<dbReference type="Pfam" id="PF09445">
    <property type="entry name" value="Methyltransf_15"/>
    <property type="match status" value="1"/>
</dbReference>
<keyword evidence="8" id="KW-0808">Transferase</keyword>
<gene>
    <name evidence="24" type="ORF">CYNAS_LOCUS6686</name>
</gene>
<evidence type="ECO:0000256" key="22">
    <source>
        <dbReference type="ARBA" id="ARBA00081504"/>
    </source>
</evidence>
<evidence type="ECO:0000256" key="3">
    <source>
        <dbReference type="ARBA" id="ARBA00004604"/>
    </source>
</evidence>
<comment type="catalytic activity">
    <reaction evidence="17">
        <text>a 5'-end (N(7)-methyl 5'-triphosphoguanosine)-ribonucleoside in snRNA + S-adenosyl-L-methionine = a 5'-end (N(2),N(7)-dimethyl 5'-triphosphoguanosine)-ribonucleoside in snRNA + S-adenosyl-L-homocysteine + H(+)</text>
        <dbReference type="Rhea" id="RHEA:78471"/>
        <dbReference type="Rhea" id="RHEA-COMP:19085"/>
        <dbReference type="Rhea" id="RHEA-COMP:19087"/>
        <dbReference type="ChEBI" id="CHEBI:15378"/>
        <dbReference type="ChEBI" id="CHEBI:57856"/>
        <dbReference type="ChEBI" id="CHEBI:59789"/>
        <dbReference type="ChEBI" id="CHEBI:156461"/>
        <dbReference type="ChEBI" id="CHEBI:172880"/>
    </reaction>
    <physiologicalReaction direction="left-to-right" evidence="17">
        <dbReference type="Rhea" id="RHEA:78472"/>
    </physiologicalReaction>
</comment>
<evidence type="ECO:0000256" key="10">
    <source>
        <dbReference type="ARBA" id="ARBA00023015"/>
    </source>
</evidence>
<dbReference type="Gene3D" id="3.40.50.150">
    <property type="entry name" value="Vaccinia Virus protein VP39"/>
    <property type="match status" value="1"/>
</dbReference>
<name>A0AA36GMB3_CYLNA</name>
<dbReference type="GO" id="GO:0015030">
    <property type="term" value="C:Cajal body"/>
    <property type="evidence" value="ECO:0007669"/>
    <property type="project" value="UniProtKB-SubCell"/>
</dbReference>
<dbReference type="GO" id="GO:0071164">
    <property type="term" value="F:RNA cap trimethylguanosine synthase activity"/>
    <property type="evidence" value="ECO:0007669"/>
    <property type="project" value="TreeGrafter"/>
</dbReference>
<evidence type="ECO:0000256" key="6">
    <source>
        <dbReference type="ARBA" id="ARBA00022553"/>
    </source>
</evidence>
<evidence type="ECO:0000256" key="16">
    <source>
        <dbReference type="ARBA" id="ARBA00048763"/>
    </source>
</evidence>
<dbReference type="InterPro" id="IPR029063">
    <property type="entry name" value="SAM-dependent_MTases_sf"/>
</dbReference>
<evidence type="ECO:0000256" key="4">
    <source>
        <dbReference type="ARBA" id="ARBA00018517"/>
    </source>
</evidence>
<comment type="subunit">
    <text evidence="20">May form homooligomers. Interacts with CREBBP/CBP, EED/WAIT1, EP300/P300, NCOA6/PRIP, PPARBP/PBP and SMN.</text>
</comment>
<proteinExistence type="inferred from homology"/>
<comment type="subcellular location">
    <subcellularLocation>
        <location evidence="2">Cytoplasm</location>
    </subcellularLocation>
    <subcellularLocation>
        <location evidence="1">Nucleus</location>
        <location evidence="1">Cajal body</location>
    </subcellularLocation>
    <subcellularLocation>
        <location evidence="3">Nucleus</location>
        <location evidence="3">Nucleolus</location>
    </subcellularLocation>
</comment>
<dbReference type="FunFam" id="3.40.50.150:FF:000066">
    <property type="entry name" value="Trimethylguanosine synthase 1"/>
    <property type="match status" value="1"/>
</dbReference>
<dbReference type="InterPro" id="IPR019012">
    <property type="entry name" value="RNA_cap_Gua-N2-MeTrfase"/>
</dbReference>
<evidence type="ECO:0000256" key="9">
    <source>
        <dbReference type="ARBA" id="ARBA00022691"/>
    </source>
</evidence>
<evidence type="ECO:0000256" key="18">
    <source>
        <dbReference type="ARBA" id="ARBA00049790"/>
    </source>
</evidence>
<keyword evidence="5" id="KW-0963">Cytoplasm</keyword>
<comment type="function">
    <text evidence="19">Catalyzes the 2 serial methylation steps for the conversion of the 7-monomethylguanosine (m(7)G) caps of snRNAs and snoRNAs to a 2,2,7-trimethylguanosine (m(2,2,7)G) cap structure. The enzyme is specific for guanine, and N7 methylation must precede N2 methylation. Hypermethylation of the m7G cap of U snRNAs leads to their concentration in nuclear foci, their colocalization with coilin and the formation of canonical Cajal bodies (CBs). Plays a role in transcriptional regulation.</text>
</comment>
<evidence type="ECO:0000256" key="13">
    <source>
        <dbReference type="ARBA" id="ARBA00025783"/>
    </source>
</evidence>
<keyword evidence="7" id="KW-0489">Methyltransferase</keyword>
<organism evidence="24 25">
    <name type="scientific">Cylicocyclus nassatus</name>
    <name type="common">Nematode worm</name>
    <dbReference type="NCBI Taxonomy" id="53992"/>
    <lineage>
        <taxon>Eukaryota</taxon>
        <taxon>Metazoa</taxon>
        <taxon>Ecdysozoa</taxon>
        <taxon>Nematoda</taxon>
        <taxon>Chromadorea</taxon>
        <taxon>Rhabditida</taxon>
        <taxon>Rhabditina</taxon>
        <taxon>Rhabditomorpha</taxon>
        <taxon>Strongyloidea</taxon>
        <taxon>Strongylidae</taxon>
        <taxon>Cylicocyclus</taxon>
    </lineage>
</organism>
<sequence length="635" mass="72739">MTRRPYRAENSRDWNRFLPLLSPPPPSDPTQALHHMEDKETSSEEEFKFPWEYLAEFTTVFHKAEDDFAYHYDCCLSRVQLNDRELLRLSEKQNSEPVVDDIAGSLVVMNVDDPEEITTESDSFLEENSKKESLKNSELTKEAWAELPKQFGSSKKDHSRYYKRRKKSHEDAQKWLRNTTFDEYWGETAAYVIYRTWYEDYGQIMNESDRKQLAKQIEEYKPFALLDEHIDENISKYFGLTKDAKFSTYEEAFSLHSDLVTKKAEKDFESFRVAMTSNRCKAFLRKIHKMGFVPGYADEDIISPSTNTISDEVVPKKKTKSESKRRFPVVYGEDEIFSGVSYDICDTYAASMKVVLDRSEKTVKESEASTNGCESEVAEPSAVVGPSNGASRAEISFAFDPNREPHLVAKNAFDYYKDDEEIIKYWYQRYRLFSKLDKGVLMDREGWFSVTPERIAEHIADRIVRRKEMLVVDAFAGVGGNSIQLAIKGARVIAIDLDPVRLKCARENAKVYGVEDRIEFLCCDFFHFAAKWTSGSEKCAEVDAVFLSPPWGGPGYLKSEVFDLDDLTPNGFDIYTAASKMSPNVAYFLPRNTSVKELIALSGPGGRCEIEQSCLNKKIKTLTVYYGNLAAPRGE</sequence>
<dbReference type="AlphaFoldDB" id="A0AA36GMB3"/>
<dbReference type="PANTHER" id="PTHR14741">
    <property type="entry name" value="S-ADENOSYLMETHIONINE-DEPENDENT METHYLTRANSFERASE RELATED"/>
    <property type="match status" value="1"/>
</dbReference>
<accession>A0AA36GMB3</accession>
<keyword evidence="25" id="KW-1185">Reference proteome</keyword>
<reference evidence="24" key="1">
    <citation type="submission" date="2023-07" db="EMBL/GenBank/DDBJ databases">
        <authorList>
            <consortium name="CYATHOMIX"/>
        </authorList>
    </citation>
    <scope>NUCLEOTIDE SEQUENCE</scope>
    <source>
        <strain evidence="24">N/A</strain>
    </source>
</reference>
<keyword evidence="10" id="KW-0805">Transcription regulation</keyword>
<dbReference type="Proteomes" id="UP001176961">
    <property type="component" value="Unassembled WGS sequence"/>
</dbReference>
<evidence type="ECO:0000256" key="19">
    <source>
        <dbReference type="ARBA" id="ARBA00057179"/>
    </source>
</evidence>
<evidence type="ECO:0000313" key="24">
    <source>
        <dbReference type="EMBL" id="CAJ0594703.1"/>
    </source>
</evidence>
<feature type="region of interest" description="Disordered" evidence="23">
    <location>
        <begin position="366"/>
        <end position="386"/>
    </location>
</feature>
<evidence type="ECO:0000256" key="20">
    <source>
        <dbReference type="ARBA" id="ARBA00064494"/>
    </source>
</evidence>
<dbReference type="PANTHER" id="PTHR14741:SF32">
    <property type="entry name" value="TRIMETHYLGUANOSINE SYNTHASE"/>
    <property type="match status" value="1"/>
</dbReference>
<comment type="catalytic activity">
    <reaction evidence="14">
        <text>a 5'-end (N(2),N(7)-dimethyl 5'-triphosphoguanosine)-ribonucleoside in snoRNA + S-adenosyl-L-methionine = a 5'-end (N(2),N(2),N(7)-trimethyl 5'-triphosphoguanosine)-ribonucleoside in snoRNA + S-adenosyl-L-homocysteine + H(+)</text>
        <dbReference type="Rhea" id="RHEA:78507"/>
        <dbReference type="Rhea" id="RHEA-COMP:19088"/>
        <dbReference type="Rhea" id="RHEA-COMP:19090"/>
        <dbReference type="ChEBI" id="CHEBI:15378"/>
        <dbReference type="ChEBI" id="CHEBI:57856"/>
        <dbReference type="ChEBI" id="CHEBI:59789"/>
        <dbReference type="ChEBI" id="CHEBI:167623"/>
        <dbReference type="ChEBI" id="CHEBI:172880"/>
    </reaction>
    <physiologicalReaction direction="left-to-right" evidence="14">
        <dbReference type="Rhea" id="RHEA:78508"/>
    </physiologicalReaction>
</comment>
<evidence type="ECO:0000256" key="7">
    <source>
        <dbReference type="ARBA" id="ARBA00022603"/>
    </source>
</evidence>
<evidence type="ECO:0000256" key="8">
    <source>
        <dbReference type="ARBA" id="ARBA00022679"/>
    </source>
</evidence>
<keyword evidence="12" id="KW-0539">Nucleus</keyword>
<evidence type="ECO:0000256" key="2">
    <source>
        <dbReference type="ARBA" id="ARBA00004496"/>
    </source>
</evidence>
<evidence type="ECO:0000256" key="17">
    <source>
        <dbReference type="ARBA" id="ARBA00049075"/>
    </source>
</evidence>
<comment type="caution">
    <text evidence="24">The sequence shown here is derived from an EMBL/GenBank/DDBJ whole genome shotgun (WGS) entry which is preliminary data.</text>
</comment>
<comment type="similarity">
    <text evidence="13">Belongs to the methyltransferase superfamily. Trimethylguanosine synthase family.</text>
</comment>
<dbReference type="CDD" id="cd02440">
    <property type="entry name" value="AdoMet_MTases"/>
    <property type="match status" value="1"/>
</dbReference>
<evidence type="ECO:0000256" key="5">
    <source>
        <dbReference type="ARBA" id="ARBA00022490"/>
    </source>
</evidence>
<comment type="catalytic activity">
    <reaction evidence="16">
        <text>a 5'-end (N(2),N(7)-dimethyl 5'-triphosphoguanosine)-ribonucleoside in snRNA + S-adenosyl-L-methionine = a 5'-end (N(2),N(2),N(7)-trimethyl 5'-triphosphoguanosine)-ribonucleoside in snRNA + S-adenosyl-L-homocysteine + H(+)</text>
        <dbReference type="Rhea" id="RHEA:78479"/>
        <dbReference type="Rhea" id="RHEA-COMP:19087"/>
        <dbReference type="Rhea" id="RHEA-COMP:19089"/>
        <dbReference type="ChEBI" id="CHEBI:15378"/>
        <dbReference type="ChEBI" id="CHEBI:57856"/>
        <dbReference type="ChEBI" id="CHEBI:59789"/>
        <dbReference type="ChEBI" id="CHEBI:167623"/>
        <dbReference type="ChEBI" id="CHEBI:172880"/>
    </reaction>
    <physiologicalReaction direction="left-to-right" evidence="16">
        <dbReference type="Rhea" id="RHEA:78480"/>
    </physiologicalReaction>
</comment>
<dbReference type="EMBL" id="CATQJL010000112">
    <property type="protein sequence ID" value="CAJ0594703.1"/>
    <property type="molecule type" value="Genomic_DNA"/>
</dbReference>
<protein>
    <recommendedName>
        <fullName evidence="4">Trimethylguanosine synthase</fullName>
    </recommendedName>
    <alternativeName>
        <fullName evidence="18">Cap-specific guanine-N(2) methyltransferase</fullName>
    </alternativeName>
    <alternativeName>
        <fullName evidence="21">Nuclear receptor coactivator 6-interacting protein</fullName>
    </alternativeName>
    <alternativeName>
        <fullName evidence="22">PRIP-interacting protein with methyltransferase motif</fullName>
    </alternativeName>
</protein>
<comment type="catalytic activity">
    <reaction evidence="15">
        <text>a 5'-end (N(7)-methyl 5'-triphosphoguanosine)-ribonucleoside in snoRNA + S-adenosyl-L-methionine = a 5'-end (N(2),N(7)-dimethyl 5'-triphosphoguanosine)-ribonucleoside in snoRNA + S-adenosyl-L-homocysteine + H(+)</text>
        <dbReference type="Rhea" id="RHEA:78475"/>
        <dbReference type="Rhea" id="RHEA-COMP:19086"/>
        <dbReference type="Rhea" id="RHEA-COMP:19088"/>
        <dbReference type="ChEBI" id="CHEBI:15378"/>
        <dbReference type="ChEBI" id="CHEBI:57856"/>
        <dbReference type="ChEBI" id="CHEBI:59789"/>
        <dbReference type="ChEBI" id="CHEBI:156461"/>
        <dbReference type="ChEBI" id="CHEBI:172880"/>
    </reaction>
    <physiologicalReaction direction="left-to-right" evidence="15">
        <dbReference type="Rhea" id="RHEA:78476"/>
    </physiologicalReaction>
</comment>
<evidence type="ECO:0000313" key="25">
    <source>
        <dbReference type="Proteomes" id="UP001176961"/>
    </source>
</evidence>
<evidence type="ECO:0000256" key="21">
    <source>
        <dbReference type="ARBA" id="ARBA00079339"/>
    </source>
</evidence>
<evidence type="ECO:0000256" key="1">
    <source>
        <dbReference type="ARBA" id="ARBA00004408"/>
    </source>
</evidence>
<dbReference type="GO" id="GO:0005730">
    <property type="term" value="C:nucleolus"/>
    <property type="evidence" value="ECO:0007669"/>
    <property type="project" value="UniProtKB-SubCell"/>
</dbReference>
<feature type="region of interest" description="Disordered" evidence="23">
    <location>
        <begin position="17"/>
        <end position="41"/>
    </location>
</feature>
<evidence type="ECO:0000256" key="23">
    <source>
        <dbReference type="SAM" id="MobiDB-lite"/>
    </source>
</evidence>
<dbReference type="GO" id="GO:0005737">
    <property type="term" value="C:cytoplasm"/>
    <property type="evidence" value="ECO:0007669"/>
    <property type="project" value="UniProtKB-SubCell"/>
</dbReference>
<keyword evidence="9" id="KW-0949">S-adenosyl-L-methionine</keyword>
<evidence type="ECO:0000256" key="11">
    <source>
        <dbReference type="ARBA" id="ARBA00023163"/>
    </source>
</evidence>
<dbReference type="SUPFAM" id="SSF53335">
    <property type="entry name" value="S-adenosyl-L-methionine-dependent methyltransferases"/>
    <property type="match status" value="1"/>
</dbReference>
<evidence type="ECO:0000256" key="14">
    <source>
        <dbReference type="ARBA" id="ARBA00047418"/>
    </source>
</evidence>